<feature type="coiled-coil region" evidence="1">
    <location>
        <begin position="51"/>
        <end position="78"/>
    </location>
</feature>
<dbReference type="Proteomes" id="UP000887565">
    <property type="component" value="Unplaced"/>
</dbReference>
<accession>A0A915ILR8</accession>
<reference evidence="4" key="1">
    <citation type="submission" date="2022-11" db="UniProtKB">
        <authorList>
            <consortium name="WormBaseParasite"/>
        </authorList>
    </citation>
    <scope>IDENTIFICATION</scope>
</reference>
<name>A0A915ILR8_ROMCU</name>
<evidence type="ECO:0000313" key="3">
    <source>
        <dbReference type="Proteomes" id="UP000887565"/>
    </source>
</evidence>
<evidence type="ECO:0000256" key="2">
    <source>
        <dbReference type="SAM" id="MobiDB-lite"/>
    </source>
</evidence>
<keyword evidence="3" id="KW-1185">Reference proteome</keyword>
<feature type="compositionally biased region" description="Basic and acidic residues" evidence="2">
    <location>
        <begin position="1"/>
        <end position="11"/>
    </location>
</feature>
<dbReference type="WBParaSite" id="nRc.2.0.1.t14760-RA">
    <property type="protein sequence ID" value="nRc.2.0.1.t14760-RA"/>
    <property type="gene ID" value="nRc.2.0.1.g14760"/>
</dbReference>
<feature type="region of interest" description="Disordered" evidence="2">
    <location>
        <begin position="1"/>
        <end position="31"/>
    </location>
</feature>
<organism evidence="3 4">
    <name type="scientific">Romanomermis culicivorax</name>
    <name type="common">Nematode worm</name>
    <dbReference type="NCBI Taxonomy" id="13658"/>
    <lineage>
        <taxon>Eukaryota</taxon>
        <taxon>Metazoa</taxon>
        <taxon>Ecdysozoa</taxon>
        <taxon>Nematoda</taxon>
        <taxon>Enoplea</taxon>
        <taxon>Dorylaimia</taxon>
        <taxon>Mermithida</taxon>
        <taxon>Mermithoidea</taxon>
        <taxon>Mermithidae</taxon>
        <taxon>Romanomermis</taxon>
    </lineage>
</organism>
<evidence type="ECO:0000256" key="1">
    <source>
        <dbReference type="SAM" id="Coils"/>
    </source>
</evidence>
<evidence type="ECO:0000313" key="4">
    <source>
        <dbReference type="WBParaSite" id="nRc.2.0.1.t14760-RA"/>
    </source>
</evidence>
<sequence>MRKQNKNERITRQMQQMCSEMEPKESKRQKKARQIIKIKIEKNQESKRNIEPNLEEKVDRMTREIEELRDVVKNLRRIEL</sequence>
<keyword evidence="1" id="KW-0175">Coiled coil</keyword>
<protein>
    <submittedName>
        <fullName evidence="4">Uncharacterized protein</fullName>
    </submittedName>
</protein>
<dbReference type="AlphaFoldDB" id="A0A915ILR8"/>
<proteinExistence type="predicted"/>